<dbReference type="PROSITE" id="PS51387">
    <property type="entry name" value="FAD_PCMH"/>
    <property type="match status" value="1"/>
</dbReference>
<organism evidence="9 10">
    <name type="scientific">Taxus chinensis</name>
    <name type="common">Chinese yew</name>
    <name type="synonym">Taxus wallichiana var. chinensis</name>
    <dbReference type="NCBI Taxonomy" id="29808"/>
    <lineage>
        <taxon>Eukaryota</taxon>
        <taxon>Viridiplantae</taxon>
        <taxon>Streptophyta</taxon>
        <taxon>Embryophyta</taxon>
        <taxon>Tracheophyta</taxon>
        <taxon>Spermatophyta</taxon>
        <taxon>Pinopsida</taxon>
        <taxon>Pinidae</taxon>
        <taxon>Conifers II</taxon>
        <taxon>Cupressales</taxon>
        <taxon>Taxaceae</taxon>
        <taxon>Taxus</taxon>
    </lineage>
</organism>
<dbReference type="Pfam" id="PF04030">
    <property type="entry name" value="ALO"/>
    <property type="match status" value="1"/>
</dbReference>
<dbReference type="GO" id="GO:0071949">
    <property type="term" value="F:FAD binding"/>
    <property type="evidence" value="ECO:0007669"/>
    <property type="project" value="InterPro"/>
</dbReference>
<dbReference type="InterPro" id="IPR010030">
    <property type="entry name" value="GULO_Plant"/>
</dbReference>
<dbReference type="EC" id="1.1.3.8" evidence="3"/>
<dbReference type="InterPro" id="IPR016169">
    <property type="entry name" value="FAD-bd_PCMH_sub2"/>
</dbReference>
<protein>
    <recommendedName>
        <fullName evidence="3">L-gulonolactone oxidase</fullName>
        <ecNumber evidence="3">1.1.3.8</ecNumber>
    </recommendedName>
</protein>
<evidence type="ECO:0000313" key="10">
    <source>
        <dbReference type="Proteomes" id="UP000824469"/>
    </source>
</evidence>
<name>A0AA38FQ17_TAXCH</name>
<dbReference type="InterPro" id="IPR050432">
    <property type="entry name" value="FAD-linked_Oxidoreductases_BP"/>
</dbReference>
<dbReference type="GO" id="GO:0016020">
    <property type="term" value="C:membrane"/>
    <property type="evidence" value="ECO:0007669"/>
    <property type="project" value="InterPro"/>
</dbReference>
<dbReference type="GO" id="GO:0003885">
    <property type="term" value="F:D-arabinono-1,4-lactone oxidase activity"/>
    <property type="evidence" value="ECO:0007669"/>
    <property type="project" value="InterPro"/>
</dbReference>
<feature type="domain" description="FAD-binding PCMH-type" evidence="8">
    <location>
        <begin position="39"/>
        <end position="219"/>
    </location>
</feature>
<evidence type="ECO:0000256" key="5">
    <source>
        <dbReference type="ARBA" id="ARBA00022729"/>
    </source>
</evidence>
<dbReference type="GO" id="GO:0019853">
    <property type="term" value="P:L-ascorbic acid biosynthetic process"/>
    <property type="evidence" value="ECO:0007669"/>
    <property type="project" value="UniProtKB-KW"/>
</dbReference>
<dbReference type="Gene3D" id="3.30.465.10">
    <property type="match status" value="1"/>
</dbReference>
<evidence type="ECO:0000256" key="6">
    <source>
        <dbReference type="ARBA" id="ARBA00023002"/>
    </source>
</evidence>
<comment type="catalytic activity">
    <reaction evidence="7">
        <text>L-gulono-1,4-lactone + O2 = L-ascorbate + H2O2 + H(+)</text>
        <dbReference type="Rhea" id="RHEA:32363"/>
        <dbReference type="ChEBI" id="CHEBI:15378"/>
        <dbReference type="ChEBI" id="CHEBI:15379"/>
        <dbReference type="ChEBI" id="CHEBI:16240"/>
        <dbReference type="ChEBI" id="CHEBI:17587"/>
        <dbReference type="ChEBI" id="CHEBI:38290"/>
        <dbReference type="EC" id="1.1.3.8"/>
    </reaction>
</comment>
<evidence type="ECO:0000313" key="9">
    <source>
        <dbReference type="EMBL" id="KAH9307283.1"/>
    </source>
</evidence>
<proteinExistence type="inferred from homology"/>
<comment type="pathway">
    <text evidence="1">Cofactor biosynthesis; L-ascorbate biosynthesis.</text>
</comment>
<keyword evidence="5" id="KW-0732">Signal</keyword>
<keyword evidence="10" id="KW-1185">Reference proteome</keyword>
<evidence type="ECO:0000256" key="4">
    <source>
        <dbReference type="ARBA" id="ARBA00022644"/>
    </source>
</evidence>
<dbReference type="Pfam" id="PF22906">
    <property type="entry name" value="GULLO2-like_3rd"/>
    <property type="match status" value="1"/>
</dbReference>
<keyword evidence="6" id="KW-0560">Oxidoreductase</keyword>
<dbReference type="Proteomes" id="UP000824469">
    <property type="component" value="Unassembled WGS sequence"/>
</dbReference>
<dbReference type="GO" id="GO:0050105">
    <property type="term" value="F:L-gulonolactone oxidase activity"/>
    <property type="evidence" value="ECO:0007669"/>
    <property type="project" value="UniProtKB-EC"/>
</dbReference>
<dbReference type="PROSITE" id="PS51257">
    <property type="entry name" value="PROKAR_LIPOPROTEIN"/>
    <property type="match status" value="1"/>
</dbReference>
<keyword evidence="4" id="KW-0060">Ascorbate biosynthesis</keyword>
<dbReference type="InterPro" id="IPR007173">
    <property type="entry name" value="ALO_C"/>
</dbReference>
<sequence>MMCRVGNVGCSPPGSVVMCGNGLISCTVTNGYGAFPDRSTCKAAQVVFPSTEEEVLSSVAGGVVKKQKMRVVTRYSHSIPKLICPGGDSGLLIGTRDLDHVVSVDNSAMRMSFEGGVPLRKLVDEAAKEGLALPHCPYWEGVTIGGILSTGAHGSSLFGKGSAVHEYVVGMRLVVPASEKEGYAKVIVLKEDDEDLNAAKVSLGVLGVISQVTLQLQPMFKRSVTNLEKDDIDLENMVIPFGLVHEFGDISWYPSQGKAVYRVDDRVPVHVAGEGLNDFIGFQASLTPLLSTIRTTEELEEETSDAEGLCLTSKLQVSVILGIGTGLQNNDKHFTGYPVIGFQHKMQSSGSCLVSPENELLTACPWDPRIKGQFFHQIGVSIGLSKIRDFLLDLKKLRDMDPKSLCVLELYDGILIRYVKASNAYLGKQEDSADMDITFYRSHNPKIPPVYIDVLQEIEQMAFFKYGGVPHWGKNRNIAFVGAIEKFRKAEDFLRVVNTYDPDGYFSSEWTDAVLGIRNTGGAVIYKNGCALEGLCVCSEDVHCAPGHGYLCRPGRVFTDARVCRKQVLD</sequence>
<dbReference type="SUPFAM" id="SSF56176">
    <property type="entry name" value="FAD-binding/transporter-associated domain-like"/>
    <property type="match status" value="1"/>
</dbReference>
<dbReference type="NCBIfam" id="TIGR01677">
    <property type="entry name" value="pln_FAD_oxido"/>
    <property type="match status" value="1"/>
</dbReference>
<evidence type="ECO:0000256" key="2">
    <source>
        <dbReference type="ARBA" id="ARBA00005466"/>
    </source>
</evidence>
<dbReference type="Gene3D" id="3.30.70.2520">
    <property type="match status" value="1"/>
</dbReference>
<dbReference type="InterPro" id="IPR055154">
    <property type="entry name" value="GULLO2-like_C"/>
</dbReference>
<dbReference type="Pfam" id="PF01565">
    <property type="entry name" value="FAD_binding_4"/>
    <property type="match status" value="1"/>
</dbReference>
<reference evidence="9 10" key="1">
    <citation type="journal article" date="2021" name="Nat. Plants">
        <title>The Taxus genome provides insights into paclitaxel biosynthesis.</title>
        <authorList>
            <person name="Xiong X."/>
            <person name="Gou J."/>
            <person name="Liao Q."/>
            <person name="Li Y."/>
            <person name="Zhou Q."/>
            <person name="Bi G."/>
            <person name="Li C."/>
            <person name="Du R."/>
            <person name="Wang X."/>
            <person name="Sun T."/>
            <person name="Guo L."/>
            <person name="Liang H."/>
            <person name="Lu P."/>
            <person name="Wu Y."/>
            <person name="Zhang Z."/>
            <person name="Ro D.K."/>
            <person name="Shang Y."/>
            <person name="Huang S."/>
            <person name="Yan J."/>
        </authorList>
    </citation>
    <scope>NUCLEOTIDE SEQUENCE [LARGE SCALE GENOMIC DNA]</scope>
    <source>
        <strain evidence="9">Ta-2019</strain>
    </source>
</reference>
<dbReference type="InterPro" id="IPR016166">
    <property type="entry name" value="FAD-bd_PCMH"/>
</dbReference>
<evidence type="ECO:0000259" key="8">
    <source>
        <dbReference type="PROSITE" id="PS51387"/>
    </source>
</evidence>
<evidence type="ECO:0000256" key="1">
    <source>
        <dbReference type="ARBA" id="ARBA00005147"/>
    </source>
</evidence>
<dbReference type="InterPro" id="IPR006094">
    <property type="entry name" value="Oxid_FAD_bind_N"/>
</dbReference>
<dbReference type="FunFam" id="3.30.465.10:FF:000033">
    <property type="entry name" value="L-gulonolactone oxidase 5"/>
    <property type="match status" value="1"/>
</dbReference>
<dbReference type="PANTHER" id="PTHR13878">
    <property type="entry name" value="GULONOLACTONE OXIDASE"/>
    <property type="match status" value="1"/>
</dbReference>
<dbReference type="EMBL" id="JAHRHJ020000007">
    <property type="protein sequence ID" value="KAH9307283.1"/>
    <property type="molecule type" value="Genomic_DNA"/>
</dbReference>
<accession>A0AA38FQ17</accession>
<dbReference type="OMA" id="YCIFLIM"/>
<dbReference type="AlphaFoldDB" id="A0AA38FQ17"/>
<gene>
    <name evidence="9" type="ORF">KI387_035194</name>
</gene>
<dbReference type="InterPro" id="IPR036318">
    <property type="entry name" value="FAD-bd_PCMH-like_sf"/>
</dbReference>
<evidence type="ECO:0000256" key="3">
    <source>
        <dbReference type="ARBA" id="ARBA00013121"/>
    </source>
</evidence>
<comment type="caution">
    <text evidence="9">The sequence shown here is derived from an EMBL/GenBank/DDBJ whole genome shotgun (WGS) entry which is preliminary data.</text>
</comment>
<evidence type="ECO:0000256" key="7">
    <source>
        <dbReference type="ARBA" id="ARBA00048083"/>
    </source>
</evidence>
<comment type="similarity">
    <text evidence="2">Belongs to the oxygen-dependent FAD-linked oxidoreductase family.</text>
</comment>
<dbReference type="PANTHER" id="PTHR13878:SF104">
    <property type="entry name" value="FAD-BINDING PCMH-TYPE DOMAIN-CONTAINING PROTEIN"/>
    <property type="match status" value="1"/>
</dbReference>